<feature type="domain" description="YrdC-like" evidence="15">
    <location>
        <begin position="22"/>
        <end position="208"/>
    </location>
</feature>
<dbReference type="Proteomes" id="UP000005850">
    <property type="component" value="Chromosome"/>
</dbReference>
<dbReference type="PANTHER" id="PTHR17490">
    <property type="entry name" value="SUA5"/>
    <property type="match status" value="1"/>
</dbReference>
<comment type="subcellular location">
    <subcellularLocation>
        <location evidence="1 13">Cytoplasm</location>
    </subcellularLocation>
</comment>
<evidence type="ECO:0000256" key="14">
    <source>
        <dbReference type="PIRSR" id="PIRSR004930-1"/>
    </source>
</evidence>
<evidence type="ECO:0000256" key="5">
    <source>
        <dbReference type="ARBA" id="ARBA00022490"/>
    </source>
</evidence>
<dbReference type="InterPro" id="IPR006070">
    <property type="entry name" value="Sua5-like_dom"/>
</dbReference>
<dbReference type="HOGENOM" id="CLU_031397_0_0_9"/>
<protein>
    <recommendedName>
        <fullName evidence="4 13">Threonylcarbamoyl-AMP synthase</fullName>
        <shortName evidence="13">TC-AMP synthase</shortName>
        <ecNumber evidence="3 13">2.7.7.87</ecNumber>
    </recommendedName>
    <alternativeName>
        <fullName evidence="11 13">L-threonylcarbamoyladenylate synthase</fullName>
    </alternativeName>
</protein>
<dbReference type="GO" id="GO:0005524">
    <property type="term" value="F:ATP binding"/>
    <property type="evidence" value="ECO:0007669"/>
    <property type="project" value="UniProtKB-UniRule"/>
</dbReference>
<dbReference type="EC" id="2.7.7.87" evidence="3 13"/>
<dbReference type="GO" id="GO:0061710">
    <property type="term" value="F:L-threonylcarbamoyladenylate synthase"/>
    <property type="evidence" value="ECO:0007669"/>
    <property type="project" value="UniProtKB-EC"/>
</dbReference>
<dbReference type="Gene3D" id="3.40.50.11030">
    <property type="entry name" value="Threonylcarbamoyl-AMP synthase, C-terminal domain"/>
    <property type="match status" value="1"/>
</dbReference>
<feature type="binding site" evidence="14">
    <location>
        <position position="67"/>
    </location>
    <ligand>
        <name>ATP</name>
        <dbReference type="ChEBI" id="CHEBI:30616"/>
    </ligand>
</feature>
<dbReference type="STRING" id="1042163.BRLA_c044500"/>
<feature type="binding site" evidence="14">
    <location>
        <position position="204"/>
    </location>
    <ligand>
        <name>ATP</name>
        <dbReference type="ChEBI" id="CHEBI:30616"/>
    </ligand>
</feature>
<dbReference type="InterPro" id="IPR017945">
    <property type="entry name" value="DHBP_synth_RibB-like_a/b_dom"/>
</dbReference>
<dbReference type="GO" id="GO:0005737">
    <property type="term" value="C:cytoplasm"/>
    <property type="evidence" value="ECO:0007669"/>
    <property type="project" value="UniProtKB-SubCell"/>
</dbReference>
<comment type="function">
    <text evidence="13">Required for the formation of a threonylcarbamoyl group on adenosine at position 37 (t(6)A37) in tRNAs that read codons beginning with adenine.</text>
</comment>
<feature type="binding site" evidence="14">
    <location>
        <position position="150"/>
    </location>
    <ligand>
        <name>L-threonine</name>
        <dbReference type="ChEBI" id="CHEBI:57926"/>
    </ligand>
</feature>
<dbReference type="InterPro" id="IPR010923">
    <property type="entry name" value="T(6)A37_SUA5"/>
</dbReference>
<dbReference type="PROSITE" id="PS51163">
    <property type="entry name" value="YRDC"/>
    <property type="match status" value="1"/>
</dbReference>
<feature type="binding site" evidence="14">
    <location>
        <position position="160"/>
    </location>
    <ligand>
        <name>ATP</name>
        <dbReference type="ChEBI" id="CHEBI:30616"/>
    </ligand>
</feature>
<dbReference type="GO" id="GO:0008033">
    <property type="term" value="P:tRNA processing"/>
    <property type="evidence" value="ECO:0007669"/>
    <property type="project" value="UniProtKB-KW"/>
</dbReference>
<feature type="binding site" evidence="14">
    <location>
        <position position="244"/>
    </location>
    <ligand>
        <name>ATP</name>
        <dbReference type="ChEBI" id="CHEBI:30616"/>
    </ligand>
</feature>
<dbReference type="PANTHER" id="PTHR17490:SF16">
    <property type="entry name" value="THREONYLCARBAMOYL-AMP SYNTHASE"/>
    <property type="match status" value="1"/>
</dbReference>
<accession>A0A075RA11</accession>
<evidence type="ECO:0000256" key="13">
    <source>
        <dbReference type="PIRNR" id="PIRNR004930"/>
    </source>
</evidence>
<dbReference type="GO" id="GO:0006450">
    <property type="term" value="P:regulation of translational fidelity"/>
    <property type="evidence" value="ECO:0007669"/>
    <property type="project" value="TreeGrafter"/>
</dbReference>
<evidence type="ECO:0000256" key="9">
    <source>
        <dbReference type="ARBA" id="ARBA00022741"/>
    </source>
</evidence>
<keyword evidence="6 13" id="KW-0808">Transferase</keyword>
<dbReference type="NCBIfam" id="TIGR00057">
    <property type="entry name" value="L-threonylcarbamoyladenylate synthase"/>
    <property type="match status" value="1"/>
</dbReference>
<evidence type="ECO:0000259" key="15">
    <source>
        <dbReference type="PROSITE" id="PS51163"/>
    </source>
</evidence>
<dbReference type="EMBL" id="CP007806">
    <property type="protein sequence ID" value="AIG28714.1"/>
    <property type="molecule type" value="Genomic_DNA"/>
</dbReference>
<keyword evidence="9 13" id="KW-0547">Nucleotide-binding</keyword>
<evidence type="ECO:0000313" key="17">
    <source>
        <dbReference type="Proteomes" id="UP000005850"/>
    </source>
</evidence>
<name>A0A075RA11_BRELA</name>
<feature type="binding site" evidence="14">
    <location>
        <position position="190"/>
    </location>
    <ligand>
        <name>L-threonine</name>
        <dbReference type="ChEBI" id="CHEBI:57926"/>
    </ligand>
</feature>
<proteinExistence type="inferred from homology"/>
<feature type="binding site" evidence="14">
    <location>
        <position position="44"/>
    </location>
    <ligand>
        <name>L-threonine</name>
        <dbReference type="ChEBI" id="CHEBI:57926"/>
    </ligand>
</feature>
<evidence type="ECO:0000256" key="11">
    <source>
        <dbReference type="ARBA" id="ARBA00029774"/>
    </source>
</evidence>
<evidence type="ECO:0000256" key="2">
    <source>
        <dbReference type="ARBA" id="ARBA00007663"/>
    </source>
</evidence>
<keyword evidence="10 13" id="KW-0067">ATP-binding</keyword>
<evidence type="ECO:0000256" key="10">
    <source>
        <dbReference type="ARBA" id="ARBA00022840"/>
    </source>
</evidence>
<dbReference type="InterPro" id="IPR005145">
    <property type="entry name" value="Sua5_C"/>
</dbReference>
<evidence type="ECO:0000256" key="3">
    <source>
        <dbReference type="ARBA" id="ARBA00012584"/>
    </source>
</evidence>
<evidence type="ECO:0000256" key="12">
    <source>
        <dbReference type="ARBA" id="ARBA00048366"/>
    </source>
</evidence>
<comment type="similarity">
    <text evidence="2 13">Belongs to the SUA5 family.</text>
</comment>
<feature type="binding site" evidence="14">
    <location>
        <position position="71"/>
    </location>
    <ligand>
        <name>ATP</name>
        <dbReference type="ChEBI" id="CHEBI:30616"/>
    </ligand>
</feature>
<evidence type="ECO:0000256" key="1">
    <source>
        <dbReference type="ARBA" id="ARBA00004496"/>
    </source>
</evidence>
<keyword evidence="5 13" id="KW-0963">Cytoplasm</keyword>
<dbReference type="FunFam" id="3.90.870.10:FF:000008">
    <property type="entry name" value="Threonylcarbamoyl-AMP synthase"/>
    <property type="match status" value="1"/>
</dbReference>
<keyword evidence="17" id="KW-1185">Reference proteome</keyword>
<feature type="binding site" evidence="14">
    <location>
        <position position="130"/>
    </location>
    <ligand>
        <name>L-threonine</name>
        <dbReference type="ChEBI" id="CHEBI:57926"/>
    </ligand>
</feature>
<gene>
    <name evidence="16" type="ORF">BRLA_c044500</name>
</gene>
<keyword evidence="8 13" id="KW-0548">Nucleotidyltransferase</keyword>
<keyword evidence="7 13" id="KW-0819">tRNA processing</keyword>
<dbReference type="GO" id="GO:0003725">
    <property type="term" value="F:double-stranded RNA binding"/>
    <property type="evidence" value="ECO:0007669"/>
    <property type="project" value="UniProtKB-UniRule"/>
</dbReference>
<dbReference type="InterPro" id="IPR038385">
    <property type="entry name" value="Sua5/YwlC_C"/>
</dbReference>
<feature type="binding site" evidence="14">
    <location>
        <position position="76"/>
    </location>
    <ligand>
        <name>L-threonine</name>
        <dbReference type="ChEBI" id="CHEBI:57926"/>
    </ligand>
</feature>
<feature type="binding site" evidence="14">
    <location>
        <position position="152"/>
    </location>
    <ligand>
        <name>ATP</name>
        <dbReference type="ChEBI" id="CHEBI:30616"/>
    </ligand>
</feature>
<evidence type="ECO:0000256" key="4">
    <source>
        <dbReference type="ARBA" id="ARBA00015492"/>
    </source>
</evidence>
<reference evidence="16 17" key="1">
    <citation type="journal article" date="2011" name="J. Bacteriol.">
        <title>Genome sequence of Brevibacillus laterosporus LMG 15441, a pathogen of invertebrates.</title>
        <authorList>
            <person name="Djukic M."/>
            <person name="Poehlein A."/>
            <person name="Thurmer A."/>
            <person name="Daniel R."/>
        </authorList>
    </citation>
    <scope>NUCLEOTIDE SEQUENCE [LARGE SCALE GENOMIC DNA]</scope>
    <source>
        <strain evidence="16 17">LMG 15441</strain>
    </source>
</reference>
<dbReference type="GO" id="GO:0000049">
    <property type="term" value="F:tRNA binding"/>
    <property type="evidence" value="ECO:0007669"/>
    <property type="project" value="TreeGrafter"/>
</dbReference>
<dbReference type="Pfam" id="PF01300">
    <property type="entry name" value="Sua5_yciO_yrdC"/>
    <property type="match status" value="1"/>
</dbReference>
<evidence type="ECO:0000256" key="8">
    <source>
        <dbReference type="ARBA" id="ARBA00022695"/>
    </source>
</evidence>
<dbReference type="eggNOG" id="COG0009">
    <property type="taxonomic scope" value="Bacteria"/>
</dbReference>
<dbReference type="PIRSF" id="PIRSF004930">
    <property type="entry name" value="Tln_factor_SUA5"/>
    <property type="match status" value="1"/>
</dbReference>
<evidence type="ECO:0000256" key="7">
    <source>
        <dbReference type="ARBA" id="ARBA00022694"/>
    </source>
</evidence>
<evidence type="ECO:0000256" key="6">
    <source>
        <dbReference type="ARBA" id="ARBA00022679"/>
    </source>
</evidence>
<sequence length="359" mass="39092">MEQNILTKVWVVDKNVEEQKSCAHLVDAAKLVESGELVAFPTETVYGLGANALSDEAVEKIFVAKGRPSDNPLIVHIGEKSQLDTVATDIPVKARQLMEAFWPGPLTMFLPKKAGIASKVTAGLSTVGVRMPDHPVALELIKQAHVPIAAPSANRSGRPSPTTAQHVLEDLAGRISGIVDGGSTGVGVESTTIDMTVEPPMIHRPGGITVEQIERVIGEVAIDPAFLTEEKEQPISPGMKYKHYAPKGDLWLVSGQEDKVRAKMLELLTEAKEQGLTTGVMVPREHLKHWDNHALVDVTLQCGSLASLEEVAQDLYTDLRRFDEEQIQFILAETYPREGLGLAVMNRLEKAASHRMIKA</sequence>
<dbReference type="Gene3D" id="3.90.870.10">
    <property type="entry name" value="DHBP synthase"/>
    <property type="match status" value="1"/>
</dbReference>
<dbReference type="Pfam" id="PF03481">
    <property type="entry name" value="Sua5_C"/>
    <property type="match status" value="1"/>
</dbReference>
<evidence type="ECO:0000313" key="16">
    <source>
        <dbReference type="EMBL" id="AIG28714.1"/>
    </source>
</evidence>
<dbReference type="SUPFAM" id="SSF55821">
    <property type="entry name" value="YrdC/RibB"/>
    <property type="match status" value="1"/>
</dbReference>
<comment type="catalytic activity">
    <reaction evidence="12 13">
        <text>L-threonine + hydrogencarbonate + ATP = L-threonylcarbamoyladenylate + diphosphate + H2O</text>
        <dbReference type="Rhea" id="RHEA:36407"/>
        <dbReference type="ChEBI" id="CHEBI:15377"/>
        <dbReference type="ChEBI" id="CHEBI:17544"/>
        <dbReference type="ChEBI" id="CHEBI:30616"/>
        <dbReference type="ChEBI" id="CHEBI:33019"/>
        <dbReference type="ChEBI" id="CHEBI:57926"/>
        <dbReference type="ChEBI" id="CHEBI:73682"/>
        <dbReference type="EC" id="2.7.7.87"/>
    </reaction>
</comment>
<dbReference type="AlphaFoldDB" id="A0A075RA11"/>
<dbReference type="KEGG" id="blr:BRLA_c044500"/>
<dbReference type="InterPro" id="IPR050156">
    <property type="entry name" value="TC-AMP_synthase_SUA5"/>
</dbReference>
<organism evidence="16 17">
    <name type="scientific">Brevibacillus laterosporus LMG 15441</name>
    <dbReference type="NCBI Taxonomy" id="1042163"/>
    <lineage>
        <taxon>Bacteria</taxon>
        <taxon>Bacillati</taxon>
        <taxon>Bacillota</taxon>
        <taxon>Bacilli</taxon>
        <taxon>Bacillales</taxon>
        <taxon>Paenibacillaceae</taxon>
        <taxon>Brevibacillus</taxon>
    </lineage>
</organism>
<feature type="binding site" evidence="14">
    <location>
        <position position="126"/>
    </location>
    <ligand>
        <name>ATP</name>
        <dbReference type="ChEBI" id="CHEBI:30616"/>
    </ligand>
</feature>